<dbReference type="InterPro" id="IPR011006">
    <property type="entry name" value="CheY-like_superfamily"/>
</dbReference>
<organism evidence="6 7">
    <name type="scientific">Petrocella atlantisensis</name>
    <dbReference type="NCBI Taxonomy" id="2173034"/>
    <lineage>
        <taxon>Bacteria</taxon>
        <taxon>Bacillati</taxon>
        <taxon>Bacillota</taxon>
        <taxon>Clostridia</taxon>
        <taxon>Lachnospirales</taxon>
        <taxon>Vallitaleaceae</taxon>
        <taxon>Petrocella</taxon>
    </lineage>
</organism>
<accession>A0A3P7NTK6</accession>
<dbReference type="SMART" id="SM00850">
    <property type="entry name" value="LytTR"/>
    <property type="match status" value="1"/>
</dbReference>
<dbReference type="GO" id="GO:0000156">
    <property type="term" value="F:phosphorelay response regulator activity"/>
    <property type="evidence" value="ECO:0007669"/>
    <property type="project" value="InterPro"/>
</dbReference>
<name>A0A3P7NTK6_9FIRM</name>
<dbReference type="InterPro" id="IPR001789">
    <property type="entry name" value="Sig_transdc_resp-reg_receiver"/>
</dbReference>
<evidence type="ECO:0000259" key="5">
    <source>
        <dbReference type="PROSITE" id="PS50930"/>
    </source>
</evidence>
<keyword evidence="6" id="KW-0238">DNA-binding</keyword>
<dbReference type="PROSITE" id="PS50110">
    <property type="entry name" value="RESPONSE_REGULATORY"/>
    <property type="match status" value="1"/>
</dbReference>
<dbReference type="Pfam" id="PF00072">
    <property type="entry name" value="Response_reg"/>
    <property type="match status" value="1"/>
</dbReference>
<dbReference type="PANTHER" id="PTHR37299">
    <property type="entry name" value="TRANSCRIPTIONAL REGULATOR-RELATED"/>
    <property type="match status" value="1"/>
</dbReference>
<reference evidence="6 7" key="1">
    <citation type="submission" date="2018-09" db="EMBL/GenBank/DDBJ databases">
        <authorList>
            <person name="Postec A."/>
        </authorList>
    </citation>
    <scope>NUCLEOTIDE SEQUENCE [LARGE SCALE GENOMIC DNA]</scope>
    <source>
        <strain evidence="6">70B-A</strain>
    </source>
</reference>
<dbReference type="InterPro" id="IPR007492">
    <property type="entry name" value="LytTR_DNA-bd_dom"/>
</dbReference>
<sequence length="251" mass="29606">MIQVLLVDDERPALEELSYLLKSYEDIRILGTYTDPMVALTKLHKTKVDVVFLDISMPEMDGLRLAREIMKLPHPPLIVFATAFDEHALQAFDIHAIDYILKPLSEVRFDRTIQRIHDQLDNRSHQALSIKELISSTLQPRYDKLPVWKNDRIYLISKSDILFCTTNDNETRIFVKNEEYMVLETLSELELQLHEKNFFRCHRSFLINLDAIEEIIPWFNTTYAVKLLNYEEHIPISRRNTKTFKGLINMK</sequence>
<gene>
    <name evidence="6" type="ORF">PATL70BA_0338</name>
</gene>
<evidence type="ECO:0000313" key="6">
    <source>
        <dbReference type="EMBL" id="VDN46185.1"/>
    </source>
</evidence>
<dbReference type="SUPFAM" id="SSF52172">
    <property type="entry name" value="CheY-like"/>
    <property type="match status" value="1"/>
</dbReference>
<evidence type="ECO:0000313" key="7">
    <source>
        <dbReference type="Proteomes" id="UP000279029"/>
    </source>
</evidence>
<feature type="modified residue" description="4-aspartylphosphate" evidence="3">
    <location>
        <position position="54"/>
    </location>
</feature>
<dbReference type="Gene3D" id="2.40.50.1020">
    <property type="entry name" value="LytTr DNA-binding domain"/>
    <property type="match status" value="1"/>
</dbReference>
<dbReference type="GO" id="GO:0003677">
    <property type="term" value="F:DNA binding"/>
    <property type="evidence" value="ECO:0007669"/>
    <property type="project" value="UniProtKB-KW"/>
</dbReference>
<dbReference type="EMBL" id="LR130778">
    <property type="protein sequence ID" value="VDN46185.1"/>
    <property type="molecule type" value="Genomic_DNA"/>
</dbReference>
<protein>
    <recommendedName>
        <fullName evidence="1">Stage 0 sporulation protein A homolog</fullName>
    </recommendedName>
</protein>
<dbReference type="Proteomes" id="UP000279029">
    <property type="component" value="Chromosome"/>
</dbReference>
<dbReference type="Pfam" id="PF04397">
    <property type="entry name" value="LytTR"/>
    <property type="match status" value="1"/>
</dbReference>
<dbReference type="OrthoDB" id="9809318at2"/>
<dbReference type="Gene3D" id="3.40.50.2300">
    <property type="match status" value="1"/>
</dbReference>
<feature type="domain" description="HTH LytTR-type" evidence="5">
    <location>
        <begin position="145"/>
        <end position="250"/>
    </location>
</feature>
<evidence type="ECO:0000256" key="2">
    <source>
        <dbReference type="ARBA" id="ARBA00024867"/>
    </source>
</evidence>
<proteinExistence type="predicted"/>
<dbReference type="KEGG" id="cbar:PATL70BA_0338"/>
<feature type="domain" description="Response regulatory" evidence="4">
    <location>
        <begin position="3"/>
        <end position="117"/>
    </location>
</feature>
<dbReference type="SMART" id="SM00448">
    <property type="entry name" value="REC"/>
    <property type="match status" value="1"/>
</dbReference>
<dbReference type="PROSITE" id="PS50930">
    <property type="entry name" value="HTH_LYTTR"/>
    <property type="match status" value="1"/>
</dbReference>
<keyword evidence="7" id="KW-1185">Reference proteome</keyword>
<dbReference type="AlphaFoldDB" id="A0A3P7NTK6"/>
<dbReference type="PANTHER" id="PTHR37299:SF1">
    <property type="entry name" value="STAGE 0 SPORULATION PROTEIN A HOMOLOG"/>
    <property type="match status" value="1"/>
</dbReference>
<evidence type="ECO:0000259" key="4">
    <source>
        <dbReference type="PROSITE" id="PS50110"/>
    </source>
</evidence>
<comment type="function">
    <text evidence="2">May play the central regulatory role in sporulation. It may be an element of the effector pathway responsible for the activation of sporulation genes in response to nutritional stress. Spo0A may act in concert with spo0H (a sigma factor) to control the expression of some genes that are critical to the sporulation process.</text>
</comment>
<evidence type="ECO:0000256" key="3">
    <source>
        <dbReference type="PROSITE-ProRule" id="PRU00169"/>
    </source>
</evidence>
<keyword evidence="3" id="KW-0597">Phosphoprotein</keyword>
<dbReference type="RefSeq" id="WP_125135741.1">
    <property type="nucleotide sequence ID" value="NZ_LR130778.1"/>
</dbReference>
<evidence type="ECO:0000256" key="1">
    <source>
        <dbReference type="ARBA" id="ARBA00018672"/>
    </source>
</evidence>
<dbReference type="InterPro" id="IPR046947">
    <property type="entry name" value="LytR-like"/>
</dbReference>